<dbReference type="Pfam" id="PF07156">
    <property type="entry name" value="Prenylcys_lyase"/>
    <property type="match status" value="1"/>
</dbReference>
<comment type="similarity">
    <text evidence="2">Belongs to the prenylcysteine oxidase family.</text>
</comment>
<dbReference type="GO" id="GO:0030327">
    <property type="term" value="P:prenylated protein catabolic process"/>
    <property type="evidence" value="ECO:0007669"/>
    <property type="project" value="TreeGrafter"/>
</dbReference>
<dbReference type="GO" id="GO:0001735">
    <property type="term" value="F:prenylcysteine oxidase activity"/>
    <property type="evidence" value="ECO:0007669"/>
    <property type="project" value="InterPro"/>
</dbReference>
<comment type="cofactor">
    <cofactor evidence="1">
        <name>FAD</name>
        <dbReference type="ChEBI" id="CHEBI:57692"/>
    </cofactor>
</comment>
<dbReference type="PANTHER" id="PTHR15944">
    <property type="entry name" value="FARNESYLCYSTEINE LYASE"/>
    <property type="match status" value="1"/>
</dbReference>
<dbReference type="InterPro" id="IPR017046">
    <property type="entry name" value="Prenylcysteine_Oxase1"/>
</dbReference>
<organism evidence="9 10">
    <name type="scientific">Adiantum capillus-veneris</name>
    <name type="common">Maidenhair fern</name>
    <dbReference type="NCBI Taxonomy" id="13818"/>
    <lineage>
        <taxon>Eukaryota</taxon>
        <taxon>Viridiplantae</taxon>
        <taxon>Streptophyta</taxon>
        <taxon>Embryophyta</taxon>
        <taxon>Tracheophyta</taxon>
        <taxon>Polypodiopsida</taxon>
        <taxon>Polypodiidae</taxon>
        <taxon>Polypodiales</taxon>
        <taxon>Pteridineae</taxon>
        <taxon>Pteridaceae</taxon>
        <taxon>Vittarioideae</taxon>
        <taxon>Adiantum</taxon>
    </lineage>
</organism>
<gene>
    <name evidence="9" type="ORF">GOP47_0011690</name>
</gene>
<dbReference type="InterPro" id="IPR036188">
    <property type="entry name" value="FAD/NAD-bd_sf"/>
</dbReference>
<dbReference type="InterPro" id="IPR010795">
    <property type="entry name" value="Prenylcys_lyase"/>
</dbReference>
<dbReference type="OrthoDB" id="437369at2759"/>
<dbReference type="SUPFAM" id="SSF51905">
    <property type="entry name" value="FAD/NAD(P)-binding domain"/>
    <property type="match status" value="1"/>
</dbReference>
<evidence type="ECO:0000256" key="5">
    <source>
        <dbReference type="ARBA" id="ARBA00022827"/>
    </source>
</evidence>
<accession>A0A9D4UUM6</accession>
<keyword evidence="7" id="KW-0325">Glycoprotein</keyword>
<evidence type="ECO:0000256" key="6">
    <source>
        <dbReference type="ARBA" id="ARBA00023002"/>
    </source>
</evidence>
<dbReference type="Gene3D" id="3.50.50.60">
    <property type="entry name" value="FAD/NAD(P)-binding domain"/>
    <property type="match status" value="1"/>
</dbReference>
<dbReference type="PANTHER" id="PTHR15944:SF0">
    <property type="entry name" value="PRENYLCYSTEINE LYASE DOMAIN-CONTAINING PROTEIN"/>
    <property type="match status" value="1"/>
</dbReference>
<dbReference type="Proteomes" id="UP000886520">
    <property type="component" value="Chromosome 11"/>
</dbReference>
<proteinExistence type="inferred from homology"/>
<evidence type="ECO:0000256" key="3">
    <source>
        <dbReference type="ARBA" id="ARBA00022630"/>
    </source>
</evidence>
<dbReference type="EMBL" id="JABFUD020000011">
    <property type="protein sequence ID" value="KAI5073677.1"/>
    <property type="molecule type" value="Genomic_DNA"/>
</dbReference>
<evidence type="ECO:0000313" key="10">
    <source>
        <dbReference type="Proteomes" id="UP000886520"/>
    </source>
</evidence>
<protein>
    <recommendedName>
        <fullName evidence="8">Prenylcysteine lyase domain-containing protein</fullName>
    </recommendedName>
</protein>
<keyword evidence="3" id="KW-0285">Flavoprotein</keyword>
<evidence type="ECO:0000259" key="8">
    <source>
        <dbReference type="Pfam" id="PF07156"/>
    </source>
</evidence>
<comment type="caution">
    <text evidence="9">The sequence shown here is derived from an EMBL/GenBank/DDBJ whole genome shotgun (WGS) entry which is preliminary data.</text>
</comment>
<keyword evidence="6" id="KW-0560">Oxidoreductase</keyword>
<evidence type="ECO:0000256" key="1">
    <source>
        <dbReference type="ARBA" id="ARBA00001974"/>
    </source>
</evidence>
<dbReference type="GO" id="GO:0030328">
    <property type="term" value="P:prenylcysteine catabolic process"/>
    <property type="evidence" value="ECO:0007669"/>
    <property type="project" value="InterPro"/>
</dbReference>
<dbReference type="AlphaFoldDB" id="A0A9D4UUM6"/>
<evidence type="ECO:0000256" key="7">
    <source>
        <dbReference type="ARBA" id="ARBA00023180"/>
    </source>
</evidence>
<sequence>MVTFDVVIGWICEVLWRSNFISLAIEECSVEKPFALIVVTILATLAKFMRYYDKSKPIFHTVEEMLKWAELYKSTQITSETELLSYGLSQQLIDELVTVIMRINYGQSKSISGMAGAVSLCGSGGNFWAIEGGNWKMAAGLVEFSNASLLLNGKVTSVVAVDGGYEVGISSGERRFCNAVILATSLDESQIEFTPPVSIPKRHMQHTHATFVRGIINPDYFGMPCAASVPSFVGTLELPSIPFSSLNVLESYGDNDKAYKVFSRSKLTDDLLDQIFSVRKNTVHLDWAAYPHYNAPEAFAPFVLDDKHLYYVNAFENAASTMETGAVAAENVVRLLLLRIRAGCTLRSLTLNCTQDTLEADL</sequence>
<evidence type="ECO:0000256" key="2">
    <source>
        <dbReference type="ARBA" id="ARBA00009967"/>
    </source>
</evidence>
<keyword evidence="5" id="KW-0274">FAD</keyword>
<name>A0A9D4UUM6_ADICA</name>
<reference evidence="9" key="1">
    <citation type="submission" date="2021-01" db="EMBL/GenBank/DDBJ databases">
        <title>Adiantum capillus-veneris genome.</title>
        <authorList>
            <person name="Fang Y."/>
            <person name="Liao Q."/>
        </authorList>
    </citation>
    <scope>NUCLEOTIDE SEQUENCE</scope>
    <source>
        <strain evidence="9">H3</strain>
        <tissue evidence="9">Leaf</tissue>
    </source>
</reference>
<keyword evidence="4" id="KW-0732">Signal</keyword>
<evidence type="ECO:0000256" key="4">
    <source>
        <dbReference type="ARBA" id="ARBA00022729"/>
    </source>
</evidence>
<evidence type="ECO:0000313" key="9">
    <source>
        <dbReference type="EMBL" id="KAI5073677.1"/>
    </source>
</evidence>
<feature type="domain" description="Prenylcysteine lyase" evidence="8">
    <location>
        <begin position="43"/>
        <end position="342"/>
    </location>
</feature>
<keyword evidence="10" id="KW-1185">Reference proteome</keyword>